<comment type="caution">
    <text evidence="7">The sequence shown here is derived from an EMBL/GenBank/DDBJ whole genome shotgun (WGS) entry which is preliminary data.</text>
</comment>
<dbReference type="PANTHER" id="PTHR30055">
    <property type="entry name" value="HTH-TYPE TRANSCRIPTIONAL REGULATOR RUTR"/>
    <property type="match status" value="1"/>
</dbReference>
<dbReference type="GO" id="GO:0000976">
    <property type="term" value="F:transcription cis-regulatory region binding"/>
    <property type="evidence" value="ECO:0007669"/>
    <property type="project" value="TreeGrafter"/>
</dbReference>
<dbReference type="InterPro" id="IPR036271">
    <property type="entry name" value="Tet_transcr_reg_TetR-rel_C_sf"/>
</dbReference>
<gene>
    <name evidence="7" type="ORF">HMPREF9997_01605</name>
</gene>
<dbReference type="PROSITE" id="PS50977">
    <property type="entry name" value="HTH_TETR_2"/>
    <property type="match status" value="1"/>
</dbReference>
<evidence type="ECO:0000256" key="1">
    <source>
        <dbReference type="ARBA" id="ARBA00023015"/>
    </source>
</evidence>
<dbReference type="GO" id="GO:0003700">
    <property type="term" value="F:DNA-binding transcription factor activity"/>
    <property type="evidence" value="ECO:0007669"/>
    <property type="project" value="TreeGrafter"/>
</dbReference>
<dbReference type="PROSITE" id="PS01081">
    <property type="entry name" value="HTH_TETR_1"/>
    <property type="match status" value="1"/>
</dbReference>
<dbReference type="SUPFAM" id="SSF46689">
    <property type="entry name" value="Homeodomain-like"/>
    <property type="match status" value="1"/>
</dbReference>
<evidence type="ECO:0000256" key="5">
    <source>
        <dbReference type="SAM" id="MobiDB-lite"/>
    </source>
</evidence>
<dbReference type="Pfam" id="PF00440">
    <property type="entry name" value="TetR_N"/>
    <property type="match status" value="1"/>
</dbReference>
<feature type="compositionally biased region" description="Basic and acidic residues" evidence="5">
    <location>
        <begin position="69"/>
        <end position="90"/>
    </location>
</feature>
<dbReference type="STRING" id="1035195.HMPREF9997_01605"/>
<dbReference type="EMBL" id="AMEM01000019">
    <property type="protein sequence ID" value="EKX89910.1"/>
    <property type="molecule type" value="Genomic_DNA"/>
</dbReference>
<evidence type="ECO:0000256" key="2">
    <source>
        <dbReference type="ARBA" id="ARBA00023125"/>
    </source>
</evidence>
<accession>L1MFT4</accession>
<dbReference type="PRINTS" id="PR00455">
    <property type="entry name" value="HTHTETR"/>
</dbReference>
<dbReference type="Gene3D" id="1.10.10.60">
    <property type="entry name" value="Homeodomain-like"/>
    <property type="match status" value="1"/>
</dbReference>
<reference evidence="7 8" key="1">
    <citation type="submission" date="2012-05" db="EMBL/GenBank/DDBJ databases">
        <authorList>
            <person name="Weinstock G."/>
            <person name="Sodergren E."/>
            <person name="Lobos E.A."/>
            <person name="Fulton L."/>
            <person name="Fulton R."/>
            <person name="Courtney L."/>
            <person name="Fronick C."/>
            <person name="O'Laughlin M."/>
            <person name="Godfrey J."/>
            <person name="Wilson R.M."/>
            <person name="Miner T."/>
            <person name="Farmer C."/>
            <person name="Delehaunty K."/>
            <person name="Cordes M."/>
            <person name="Minx P."/>
            <person name="Tomlinson C."/>
            <person name="Chen J."/>
            <person name="Wollam A."/>
            <person name="Pepin K.H."/>
            <person name="Bhonagiri V."/>
            <person name="Zhang X."/>
            <person name="Suruliraj S."/>
            <person name="Warren W."/>
            <person name="Mitreva M."/>
            <person name="Mardis E.R."/>
            <person name="Wilson R.K."/>
        </authorList>
    </citation>
    <scope>NUCLEOTIDE SEQUENCE [LARGE SCALE GENOMIC DNA]</scope>
    <source>
        <strain evidence="7 8">F0235</strain>
    </source>
</reference>
<dbReference type="HOGENOM" id="CLU_069543_2_2_11"/>
<dbReference type="InterPro" id="IPR001647">
    <property type="entry name" value="HTH_TetR"/>
</dbReference>
<name>L1MFT4_9CORY</name>
<feature type="region of interest" description="Disordered" evidence="5">
    <location>
        <begin position="66"/>
        <end position="91"/>
    </location>
</feature>
<dbReference type="Proteomes" id="UP000010445">
    <property type="component" value="Unassembled WGS sequence"/>
</dbReference>
<evidence type="ECO:0000313" key="8">
    <source>
        <dbReference type="Proteomes" id="UP000010445"/>
    </source>
</evidence>
<keyword evidence="2 4" id="KW-0238">DNA-binding</keyword>
<evidence type="ECO:0000259" key="6">
    <source>
        <dbReference type="PROSITE" id="PS50977"/>
    </source>
</evidence>
<protein>
    <submittedName>
        <fullName evidence="7">Transcriptional regulator, TetR family</fullName>
    </submittedName>
</protein>
<sequence length="224" mass="24023">MQLTQHSITVAGVHILDEYGLADMTMRRLAKRLHVAPGALYWHFPNKQALISAISQFILSEVVGPPTPLDKDAEPTKADADEAASTREDAVPPAELCATIRTLMLAHRDGAELVNAALSDNGLRETLEGHITRALVHSFSKDTEATSHPSQPLLETGATTLLHFVMGATMNEQSALQLMRDTNPGGADVDEKLTTASNAFQITFENGIEIILNGLATTMGTASL</sequence>
<dbReference type="PANTHER" id="PTHR30055:SF234">
    <property type="entry name" value="HTH-TYPE TRANSCRIPTIONAL REGULATOR BETI"/>
    <property type="match status" value="1"/>
</dbReference>
<evidence type="ECO:0000313" key="7">
    <source>
        <dbReference type="EMBL" id="EKX89910.1"/>
    </source>
</evidence>
<dbReference type="InterPro" id="IPR050109">
    <property type="entry name" value="HTH-type_TetR-like_transc_reg"/>
</dbReference>
<keyword evidence="1" id="KW-0805">Transcription regulation</keyword>
<dbReference type="PATRIC" id="fig|1035195.3.peg.1446"/>
<evidence type="ECO:0000256" key="4">
    <source>
        <dbReference type="PROSITE-ProRule" id="PRU00335"/>
    </source>
</evidence>
<dbReference type="RefSeq" id="WP_006063834.1">
    <property type="nucleotide sequence ID" value="NZ_KB290831.1"/>
</dbReference>
<feature type="DNA-binding region" description="H-T-H motif" evidence="4">
    <location>
        <begin position="25"/>
        <end position="44"/>
    </location>
</feature>
<keyword evidence="8" id="KW-1185">Reference proteome</keyword>
<dbReference type="InterPro" id="IPR009057">
    <property type="entry name" value="Homeodomain-like_sf"/>
</dbReference>
<dbReference type="AlphaFoldDB" id="L1MFT4"/>
<evidence type="ECO:0000256" key="3">
    <source>
        <dbReference type="ARBA" id="ARBA00023163"/>
    </source>
</evidence>
<dbReference type="Gene3D" id="1.10.357.10">
    <property type="entry name" value="Tetracycline Repressor, domain 2"/>
    <property type="match status" value="1"/>
</dbReference>
<dbReference type="OrthoDB" id="3819648at2"/>
<organism evidence="7 8">
    <name type="scientific">Corynebacterium durum F0235</name>
    <dbReference type="NCBI Taxonomy" id="1035195"/>
    <lineage>
        <taxon>Bacteria</taxon>
        <taxon>Bacillati</taxon>
        <taxon>Actinomycetota</taxon>
        <taxon>Actinomycetes</taxon>
        <taxon>Mycobacteriales</taxon>
        <taxon>Corynebacteriaceae</taxon>
        <taxon>Corynebacterium</taxon>
    </lineage>
</organism>
<dbReference type="SUPFAM" id="SSF48498">
    <property type="entry name" value="Tetracyclin repressor-like, C-terminal domain"/>
    <property type="match status" value="1"/>
</dbReference>
<dbReference type="InterPro" id="IPR023772">
    <property type="entry name" value="DNA-bd_HTH_TetR-type_CS"/>
</dbReference>
<proteinExistence type="predicted"/>
<keyword evidence="3" id="KW-0804">Transcription</keyword>
<dbReference type="eggNOG" id="COG1309">
    <property type="taxonomic scope" value="Bacteria"/>
</dbReference>
<feature type="domain" description="HTH tetR-type" evidence="6">
    <location>
        <begin position="2"/>
        <end position="62"/>
    </location>
</feature>